<evidence type="ECO:0000313" key="2">
    <source>
        <dbReference type="Proteomes" id="UP000190890"/>
    </source>
</evidence>
<protein>
    <submittedName>
        <fullName evidence="1">Uncharacterized protein</fullName>
    </submittedName>
</protein>
<reference evidence="1 2" key="1">
    <citation type="submission" date="2016-05" db="EMBL/GenBank/DDBJ databases">
        <title>Microbial solvent formation.</title>
        <authorList>
            <person name="Poehlein A."/>
            <person name="Montoya Solano J.D."/>
            <person name="Flitsch S."/>
            <person name="Krabben P."/>
            <person name="Duerre P."/>
            <person name="Daniel R."/>
        </authorList>
    </citation>
    <scope>NUCLEOTIDE SEQUENCE [LARGE SCALE GENOMIC DNA]</scope>
    <source>
        <strain evidence="1 2">DSM 2619</strain>
    </source>
</reference>
<gene>
    <name evidence="1" type="ORF">CLPUN_38460</name>
</gene>
<evidence type="ECO:0000313" key="1">
    <source>
        <dbReference type="EMBL" id="OOM74498.1"/>
    </source>
</evidence>
<dbReference type="OrthoDB" id="8908434at2"/>
<keyword evidence="2" id="KW-1185">Reference proteome</keyword>
<dbReference type="AlphaFoldDB" id="A0A1S8T9T7"/>
<organism evidence="1 2">
    <name type="scientific">Clostridium puniceum</name>
    <dbReference type="NCBI Taxonomy" id="29367"/>
    <lineage>
        <taxon>Bacteria</taxon>
        <taxon>Bacillati</taxon>
        <taxon>Bacillota</taxon>
        <taxon>Clostridia</taxon>
        <taxon>Eubacteriales</taxon>
        <taxon>Clostridiaceae</taxon>
        <taxon>Clostridium</taxon>
    </lineage>
</organism>
<name>A0A1S8T9T7_9CLOT</name>
<dbReference type="STRING" id="29367.CLPUN_38460"/>
<proteinExistence type="predicted"/>
<dbReference type="EMBL" id="LZZM01000198">
    <property type="protein sequence ID" value="OOM74498.1"/>
    <property type="molecule type" value="Genomic_DNA"/>
</dbReference>
<dbReference type="InterPro" id="IPR046500">
    <property type="entry name" value="DUF6678"/>
</dbReference>
<sequence length="151" mass="18386">MSYSDEINIRIQKAKNKAKKYIEKEQLVSFMNNTKWEEFRKAMLEEMPFPPPYILKTIYEIEDDSKYYAHFSSDVNYLGGYDEESFVWLQYYLIEWIKVRPRYYKVQGGILASKKIIHDAEKEFIEILNKYYINYEKDNDLYVIYGYKRIG</sequence>
<dbReference type="RefSeq" id="WP_077848836.1">
    <property type="nucleotide sequence ID" value="NZ_LZZM01000198.1"/>
</dbReference>
<comment type="caution">
    <text evidence="1">The sequence shown here is derived from an EMBL/GenBank/DDBJ whole genome shotgun (WGS) entry which is preliminary data.</text>
</comment>
<dbReference type="Proteomes" id="UP000190890">
    <property type="component" value="Unassembled WGS sequence"/>
</dbReference>
<accession>A0A1S8T9T7</accession>
<dbReference type="Pfam" id="PF20383">
    <property type="entry name" value="DUF6678"/>
    <property type="match status" value="1"/>
</dbReference>